<dbReference type="CDD" id="cd16936">
    <property type="entry name" value="HATPase_RsbW-like"/>
    <property type="match status" value="1"/>
</dbReference>
<dbReference type="RefSeq" id="WP_266602452.1">
    <property type="nucleotide sequence ID" value="NZ_JAPHNL010000268.1"/>
</dbReference>
<keyword evidence="3" id="KW-0067">ATP-binding</keyword>
<dbReference type="InterPro" id="IPR003594">
    <property type="entry name" value="HATPase_dom"/>
</dbReference>
<keyword evidence="3" id="KW-0547">Nucleotide-binding</keyword>
<dbReference type="EMBL" id="JAPHNL010000268">
    <property type="protein sequence ID" value="MCX3062320.1"/>
    <property type="molecule type" value="Genomic_DNA"/>
</dbReference>
<keyword evidence="1" id="KW-0808">Transferase</keyword>
<dbReference type="GO" id="GO:0005524">
    <property type="term" value="F:ATP binding"/>
    <property type="evidence" value="ECO:0007669"/>
    <property type="project" value="UniProtKB-KW"/>
</dbReference>
<keyword evidence="4" id="KW-1185">Reference proteome</keyword>
<name>A0ABT3U220_9ACTN</name>
<evidence type="ECO:0000259" key="2">
    <source>
        <dbReference type="Pfam" id="PF13581"/>
    </source>
</evidence>
<gene>
    <name evidence="3" type="ORF">OFY01_21645</name>
</gene>
<dbReference type="Pfam" id="PF13581">
    <property type="entry name" value="HATPase_c_2"/>
    <property type="match status" value="1"/>
</dbReference>
<accession>A0ABT3U220</accession>
<evidence type="ECO:0000313" key="3">
    <source>
        <dbReference type="EMBL" id="MCX3062320.1"/>
    </source>
</evidence>
<dbReference type="InterPro" id="IPR036890">
    <property type="entry name" value="HATPase_C_sf"/>
</dbReference>
<dbReference type="PANTHER" id="PTHR35526">
    <property type="entry name" value="ANTI-SIGMA-F FACTOR RSBW-RELATED"/>
    <property type="match status" value="1"/>
</dbReference>
<evidence type="ECO:0000256" key="1">
    <source>
        <dbReference type="ARBA" id="ARBA00022527"/>
    </source>
</evidence>
<sequence>MYHHMRFTVGDHSARHVRRILRIHLLQWEMTELRDAAELAVTELLSNVVRHVPSRQCTLDMFRIENGLRVEVSDPDPRMPKVRKAAELENGGRGLLLVDAVTDRWGLLPSPPGKTVWFEFDAKAACAPPFVTSALPQ</sequence>
<feature type="domain" description="Histidine kinase/HSP90-like ATPase" evidence="2">
    <location>
        <begin position="14"/>
        <end position="118"/>
    </location>
</feature>
<comment type="caution">
    <text evidence="3">The sequence shown here is derived from an EMBL/GenBank/DDBJ whole genome shotgun (WGS) entry which is preliminary data.</text>
</comment>
<proteinExistence type="predicted"/>
<reference evidence="3" key="1">
    <citation type="submission" date="2022-10" db="EMBL/GenBank/DDBJ databases">
        <title>Streptomyces beihaiensis sp. nov., a chitin degrading actinobacterium, isolated from shrimp pond soil.</title>
        <authorList>
            <person name="Xie J."/>
            <person name="Shen N."/>
        </authorList>
    </citation>
    <scope>NUCLEOTIDE SEQUENCE</scope>
    <source>
        <strain evidence="3">GXMU-J5</strain>
    </source>
</reference>
<dbReference type="InterPro" id="IPR050267">
    <property type="entry name" value="Anti-sigma-factor_SerPK"/>
</dbReference>
<dbReference type="SUPFAM" id="SSF55874">
    <property type="entry name" value="ATPase domain of HSP90 chaperone/DNA topoisomerase II/histidine kinase"/>
    <property type="match status" value="1"/>
</dbReference>
<protein>
    <submittedName>
        <fullName evidence="3">ATP-binding protein</fullName>
    </submittedName>
</protein>
<organism evidence="3 4">
    <name type="scientific">Streptomyces beihaiensis</name>
    <dbReference type="NCBI Taxonomy" id="2984495"/>
    <lineage>
        <taxon>Bacteria</taxon>
        <taxon>Bacillati</taxon>
        <taxon>Actinomycetota</taxon>
        <taxon>Actinomycetes</taxon>
        <taxon>Kitasatosporales</taxon>
        <taxon>Streptomycetaceae</taxon>
        <taxon>Streptomyces</taxon>
    </lineage>
</organism>
<dbReference type="Proteomes" id="UP001163064">
    <property type="component" value="Unassembled WGS sequence"/>
</dbReference>
<evidence type="ECO:0000313" key="4">
    <source>
        <dbReference type="Proteomes" id="UP001163064"/>
    </source>
</evidence>
<keyword evidence="1" id="KW-0418">Kinase</keyword>
<dbReference type="PANTHER" id="PTHR35526:SF3">
    <property type="entry name" value="ANTI-SIGMA-F FACTOR RSBW"/>
    <property type="match status" value="1"/>
</dbReference>
<dbReference type="Gene3D" id="3.30.565.10">
    <property type="entry name" value="Histidine kinase-like ATPase, C-terminal domain"/>
    <property type="match status" value="1"/>
</dbReference>
<keyword evidence="1" id="KW-0723">Serine/threonine-protein kinase</keyword>